<proteinExistence type="predicted"/>
<dbReference type="EMBL" id="VSRR010052940">
    <property type="protein sequence ID" value="MPC80078.1"/>
    <property type="molecule type" value="Genomic_DNA"/>
</dbReference>
<dbReference type="AlphaFoldDB" id="A0A5B7IGT8"/>
<protein>
    <submittedName>
        <fullName evidence="1">Uncharacterized protein</fullName>
    </submittedName>
</protein>
<accession>A0A5B7IGT8</accession>
<comment type="caution">
    <text evidence="1">The sequence shown here is derived from an EMBL/GenBank/DDBJ whole genome shotgun (WGS) entry which is preliminary data.</text>
</comment>
<sequence length="80" mass="8333">MQGLLFLEPPRALPLSSILSSPQSLLQPSSCSLAFIPPSLPSLRGLHWLYSISKDFPPPLPASAAVSASLGSKGKPVPPS</sequence>
<reference evidence="1 2" key="1">
    <citation type="submission" date="2019-05" db="EMBL/GenBank/DDBJ databases">
        <title>Another draft genome of Portunus trituberculatus and its Hox gene families provides insights of decapod evolution.</title>
        <authorList>
            <person name="Jeong J.-H."/>
            <person name="Song I."/>
            <person name="Kim S."/>
            <person name="Choi T."/>
            <person name="Kim D."/>
            <person name="Ryu S."/>
            <person name="Kim W."/>
        </authorList>
    </citation>
    <scope>NUCLEOTIDE SEQUENCE [LARGE SCALE GENOMIC DNA]</scope>
    <source>
        <tissue evidence="1">Muscle</tissue>
    </source>
</reference>
<organism evidence="1 2">
    <name type="scientific">Portunus trituberculatus</name>
    <name type="common">Swimming crab</name>
    <name type="synonym">Neptunus trituberculatus</name>
    <dbReference type="NCBI Taxonomy" id="210409"/>
    <lineage>
        <taxon>Eukaryota</taxon>
        <taxon>Metazoa</taxon>
        <taxon>Ecdysozoa</taxon>
        <taxon>Arthropoda</taxon>
        <taxon>Crustacea</taxon>
        <taxon>Multicrustacea</taxon>
        <taxon>Malacostraca</taxon>
        <taxon>Eumalacostraca</taxon>
        <taxon>Eucarida</taxon>
        <taxon>Decapoda</taxon>
        <taxon>Pleocyemata</taxon>
        <taxon>Brachyura</taxon>
        <taxon>Eubrachyura</taxon>
        <taxon>Portunoidea</taxon>
        <taxon>Portunidae</taxon>
        <taxon>Portuninae</taxon>
        <taxon>Portunus</taxon>
    </lineage>
</organism>
<dbReference type="Proteomes" id="UP000324222">
    <property type="component" value="Unassembled WGS sequence"/>
</dbReference>
<gene>
    <name evidence="1" type="ORF">E2C01_074644</name>
</gene>
<evidence type="ECO:0000313" key="1">
    <source>
        <dbReference type="EMBL" id="MPC80078.1"/>
    </source>
</evidence>
<name>A0A5B7IGT8_PORTR</name>
<keyword evidence="2" id="KW-1185">Reference proteome</keyword>
<evidence type="ECO:0000313" key="2">
    <source>
        <dbReference type="Proteomes" id="UP000324222"/>
    </source>
</evidence>